<dbReference type="Pfam" id="PF01346">
    <property type="entry name" value="FKBP_N"/>
    <property type="match status" value="1"/>
</dbReference>
<dbReference type="PROSITE" id="PS50059">
    <property type="entry name" value="FKBP_PPIASE"/>
    <property type="match status" value="1"/>
</dbReference>
<dbReference type="InterPro" id="IPR046357">
    <property type="entry name" value="PPIase_dom_sf"/>
</dbReference>
<proteinExistence type="inferred from homology"/>
<dbReference type="Gene3D" id="3.10.50.40">
    <property type="match status" value="1"/>
</dbReference>
<keyword evidence="10" id="KW-1185">Reference proteome</keyword>
<keyword evidence="3 5" id="KW-0697">Rotamase</keyword>
<evidence type="ECO:0000256" key="3">
    <source>
        <dbReference type="ARBA" id="ARBA00023110"/>
    </source>
</evidence>
<evidence type="ECO:0000313" key="10">
    <source>
        <dbReference type="Proteomes" id="UP000231701"/>
    </source>
</evidence>
<name>A0A2K8KZ80_MARES</name>
<gene>
    <name evidence="9" type="ORF">Ga0123461_1923</name>
</gene>
<dbReference type="EMBL" id="CP018799">
    <property type="protein sequence ID" value="ATX80330.1"/>
    <property type="molecule type" value="Genomic_DNA"/>
</dbReference>
<evidence type="ECO:0000256" key="1">
    <source>
        <dbReference type="ARBA" id="ARBA00000971"/>
    </source>
</evidence>
<dbReference type="FunFam" id="3.10.50.40:FF:000006">
    <property type="entry name" value="Peptidyl-prolyl cis-trans isomerase"/>
    <property type="match status" value="1"/>
</dbReference>
<accession>A0A2K8KZ80</accession>
<dbReference type="InterPro" id="IPR036944">
    <property type="entry name" value="PPIase_FKBP_N_sf"/>
</dbReference>
<evidence type="ECO:0000259" key="8">
    <source>
        <dbReference type="PROSITE" id="PS50059"/>
    </source>
</evidence>
<dbReference type="PANTHER" id="PTHR43811">
    <property type="entry name" value="FKBP-TYPE PEPTIDYL-PROLYL CIS-TRANS ISOMERASE FKPA"/>
    <property type="match status" value="1"/>
</dbReference>
<dbReference type="Gene3D" id="1.10.287.460">
    <property type="entry name" value="Peptidyl-prolyl cis-trans isomerase, FKBP-type, N-terminal domain"/>
    <property type="match status" value="1"/>
</dbReference>
<comment type="catalytic activity">
    <reaction evidence="1 5 6">
        <text>[protein]-peptidylproline (omega=180) = [protein]-peptidylproline (omega=0)</text>
        <dbReference type="Rhea" id="RHEA:16237"/>
        <dbReference type="Rhea" id="RHEA-COMP:10747"/>
        <dbReference type="Rhea" id="RHEA-COMP:10748"/>
        <dbReference type="ChEBI" id="CHEBI:83833"/>
        <dbReference type="ChEBI" id="CHEBI:83834"/>
        <dbReference type="EC" id="5.2.1.8"/>
    </reaction>
</comment>
<dbReference type="Proteomes" id="UP000231701">
    <property type="component" value="Chromosome"/>
</dbReference>
<feature type="signal peptide" evidence="7">
    <location>
        <begin position="1"/>
        <end position="20"/>
    </location>
</feature>
<dbReference type="Pfam" id="PF00254">
    <property type="entry name" value="FKBP_C"/>
    <property type="match status" value="1"/>
</dbReference>
<dbReference type="PROSITE" id="PS51257">
    <property type="entry name" value="PROKAR_LIPOPROTEIN"/>
    <property type="match status" value="1"/>
</dbReference>
<evidence type="ECO:0000256" key="7">
    <source>
        <dbReference type="SAM" id="SignalP"/>
    </source>
</evidence>
<protein>
    <recommendedName>
        <fullName evidence="6">Peptidyl-prolyl cis-trans isomerase</fullName>
        <ecNumber evidence="6">5.2.1.8</ecNumber>
    </recommendedName>
</protein>
<feature type="domain" description="PPIase FKBP-type" evidence="8">
    <location>
        <begin position="147"/>
        <end position="233"/>
    </location>
</feature>
<keyword evidence="4 5" id="KW-0413">Isomerase</keyword>
<organism evidence="9 10">
    <name type="scientific">Mariprofundus aestuarium</name>
    <dbReference type="NCBI Taxonomy" id="1921086"/>
    <lineage>
        <taxon>Bacteria</taxon>
        <taxon>Pseudomonadati</taxon>
        <taxon>Pseudomonadota</taxon>
        <taxon>Candidatius Mariprofundia</taxon>
        <taxon>Mariprofundales</taxon>
        <taxon>Mariprofundaceae</taxon>
        <taxon>Mariprofundus</taxon>
    </lineage>
</organism>
<keyword evidence="7" id="KW-0732">Signal</keyword>
<dbReference type="GO" id="GO:0006457">
    <property type="term" value="P:protein folding"/>
    <property type="evidence" value="ECO:0007669"/>
    <property type="project" value="InterPro"/>
</dbReference>
<evidence type="ECO:0000256" key="6">
    <source>
        <dbReference type="RuleBase" id="RU003915"/>
    </source>
</evidence>
<dbReference type="OrthoDB" id="5291068at2"/>
<comment type="similarity">
    <text evidence="2 6">Belongs to the FKBP-type PPIase family.</text>
</comment>
<sequence length="258" mass="27134">MKKIVVLACVAMLAACGQQAEEKKAPAVSLDSENAKLSYAIGMDIGMSLKTLGTELDRAVMTAAINDRLDGVDTKLTQEDANKVKQAYFVKQAEVKAAALKAAGEKNKAEGDAYLAEHAKKEGVTVTESGLHYQAILQGEGAKPTLNDKVTVHYKGTLIDGTEFDSSITRGEPISFPLAGVIPGWQEGVQLMNVGSKYRFVLPPELAYGDRAAGAQIGPNSVLVFEVELLAIVDEKAEAEAAAKAAAVAEAAQAEAAK</sequence>
<dbReference type="AlphaFoldDB" id="A0A2K8KZ80"/>
<evidence type="ECO:0000256" key="2">
    <source>
        <dbReference type="ARBA" id="ARBA00006577"/>
    </source>
</evidence>
<evidence type="ECO:0000256" key="5">
    <source>
        <dbReference type="PROSITE-ProRule" id="PRU00277"/>
    </source>
</evidence>
<dbReference type="InterPro" id="IPR000774">
    <property type="entry name" value="PPIase_FKBP_N"/>
</dbReference>
<dbReference type="EC" id="5.2.1.8" evidence="6"/>
<dbReference type="SUPFAM" id="SSF54534">
    <property type="entry name" value="FKBP-like"/>
    <property type="match status" value="1"/>
</dbReference>
<dbReference type="GO" id="GO:0003755">
    <property type="term" value="F:peptidyl-prolyl cis-trans isomerase activity"/>
    <property type="evidence" value="ECO:0007669"/>
    <property type="project" value="UniProtKB-UniRule"/>
</dbReference>
<evidence type="ECO:0000313" key="9">
    <source>
        <dbReference type="EMBL" id="ATX80330.1"/>
    </source>
</evidence>
<evidence type="ECO:0000256" key="4">
    <source>
        <dbReference type="ARBA" id="ARBA00023235"/>
    </source>
</evidence>
<dbReference type="InterPro" id="IPR001179">
    <property type="entry name" value="PPIase_FKBP_dom"/>
</dbReference>
<dbReference type="PANTHER" id="PTHR43811:SF19">
    <property type="entry name" value="39 KDA FK506-BINDING NUCLEAR PROTEIN"/>
    <property type="match status" value="1"/>
</dbReference>
<reference evidence="9 10" key="1">
    <citation type="submission" date="2016-12" db="EMBL/GenBank/DDBJ databases">
        <title>Isolation and genomic insights into novel planktonic Zetaproteobacteria from stratified waters of the Chesapeake Bay.</title>
        <authorList>
            <person name="McAllister S.M."/>
            <person name="Kato S."/>
            <person name="Chan C.S."/>
            <person name="Chiu B.K."/>
            <person name="Field E.K."/>
        </authorList>
    </citation>
    <scope>NUCLEOTIDE SEQUENCE [LARGE SCALE GENOMIC DNA]</scope>
    <source>
        <strain evidence="9 10">CP-5</strain>
    </source>
</reference>
<feature type="chain" id="PRO_5014797686" description="Peptidyl-prolyl cis-trans isomerase" evidence="7">
    <location>
        <begin position="21"/>
        <end position="258"/>
    </location>
</feature>
<dbReference type="RefSeq" id="WP_100278113.1">
    <property type="nucleotide sequence ID" value="NZ_CP018799.1"/>
</dbReference>
<dbReference type="KEGG" id="maes:Ga0123461_1923"/>